<dbReference type="GO" id="GO:0031507">
    <property type="term" value="P:heterochromatin formation"/>
    <property type="evidence" value="ECO:0007669"/>
    <property type="project" value="TreeGrafter"/>
</dbReference>
<dbReference type="Proteomes" id="UP000298327">
    <property type="component" value="Unassembled WGS sequence"/>
</dbReference>
<dbReference type="GO" id="GO:0006974">
    <property type="term" value="P:DNA damage response"/>
    <property type="evidence" value="ECO:0007669"/>
    <property type="project" value="TreeGrafter"/>
</dbReference>
<dbReference type="EMBL" id="SEOQ01000437">
    <property type="protein sequence ID" value="TFY62978.1"/>
    <property type="molecule type" value="Genomic_DNA"/>
</dbReference>
<evidence type="ECO:0000256" key="1">
    <source>
        <dbReference type="ARBA" id="ARBA00004123"/>
    </source>
</evidence>
<dbReference type="Gene3D" id="1.10.20.10">
    <property type="entry name" value="Histone, subunit A"/>
    <property type="match status" value="1"/>
</dbReference>
<comment type="subcellular location">
    <subcellularLocation>
        <location evidence="1">Nucleus</location>
    </subcellularLocation>
</comment>
<dbReference type="AlphaFoldDB" id="A0A4Y9YME8"/>
<dbReference type="GO" id="GO:0031490">
    <property type="term" value="F:chromatin DNA binding"/>
    <property type="evidence" value="ECO:0007669"/>
    <property type="project" value="TreeGrafter"/>
</dbReference>
<evidence type="ECO:0000256" key="5">
    <source>
        <dbReference type="SAM" id="MobiDB-lite"/>
    </source>
</evidence>
<dbReference type="InterPro" id="IPR009072">
    <property type="entry name" value="Histone-fold"/>
</dbReference>
<comment type="caution">
    <text evidence="7">The sequence shown here is derived from an EMBL/GenBank/DDBJ whole genome shotgun (WGS) entry which is preliminary data.</text>
</comment>
<dbReference type="GO" id="GO:0006272">
    <property type="term" value="P:leading strand elongation"/>
    <property type="evidence" value="ECO:0007669"/>
    <property type="project" value="TreeGrafter"/>
</dbReference>
<evidence type="ECO:0000256" key="3">
    <source>
        <dbReference type="ARBA" id="ARBA00039775"/>
    </source>
</evidence>
<dbReference type="InterPro" id="IPR003958">
    <property type="entry name" value="CBFA_NFYB_domain"/>
</dbReference>
<dbReference type="PANTHER" id="PTHR46172">
    <property type="entry name" value="DNA POLYMERASE EPSILON SUBUNIT 3"/>
    <property type="match status" value="1"/>
</dbReference>
<dbReference type="CDD" id="cd22928">
    <property type="entry name" value="HFD_POLE3_DPB4"/>
    <property type="match status" value="1"/>
</dbReference>
<proteinExistence type="predicted"/>
<dbReference type="PANTHER" id="PTHR46172:SF1">
    <property type="entry name" value="DNA POLYMERASE EPSILON SUBUNIT 3"/>
    <property type="match status" value="1"/>
</dbReference>
<feature type="region of interest" description="Disordered" evidence="5">
    <location>
        <begin position="1"/>
        <end position="20"/>
    </location>
</feature>
<sequence>MPRKDTANTPSTAQAQQDAVSEGIENFELPRSLVTRIARSALPENTKMQKDTVLSLVKGSTVFINYLAATAHDVAHSKQHKSISASDVLKALEIIEFGDLVGTMQTELLAYRDNAKNRKNSVSVPSGLSASVSAAQTSVPGTVAGKGKAPARPKGKERAEPSEAVSAPLLPTAQFVEQPLTNGVHHQHPTDVDQEMIDAAEAAGVETGEGLDDDEVEEDEEEEEADDDEGDEDEDQTEEAGDEDVEMGGLQEDNGHGEADRDE</sequence>
<keyword evidence="2" id="KW-0539">Nucleus</keyword>
<dbReference type="OrthoDB" id="1707486at2759"/>
<dbReference type="InterPro" id="IPR051377">
    <property type="entry name" value="DNA_Pol-Epsilon_Subunit"/>
</dbReference>
<evidence type="ECO:0000259" key="6">
    <source>
        <dbReference type="Pfam" id="PF00808"/>
    </source>
</evidence>
<name>A0A4Y9YME8_9AGAM</name>
<evidence type="ECO:0000313" key="8">
    <source>
        <dbReference type="Proteomes" id="UP000298327"/>
    </source>
</evidence>
<dbReference type="GO" id="GO:0008622">
    <property type="term" value="C:epsilon DNA polymerase complex"/>
    <property type="evidence" value="ECO:0007669"/>
    <property type="project" value="TreeGrafter"/>
</dbReference>
<organism evidence="7 8">
    <name type="scientific">Dentipellis fragilis</name>
    <dbReference type="NCBI Taxonomy" id="205917"/>
    <lineage>
        <taxon>Eukaryota</taxon>
        <taxon>Fungi</taxon>
        <taxon>Dikarya</taxon>
        <taxon>Basidiomycota</taxon>
        <taxon>Agaricomycotina</taxon>
        <taxon>Agaricomycetes</taxon>
        <taxon>Russulales</taxon>
        <taxon>Hericiaceae</taxon>
        <taxon>Dentipellis</taxon>
    </lineage>
</organism>
<feature type="compositionally biased region" description="Polar residues" evidence="5">
    <location>
        <begin position="7"/>
        <end position="19"/>
    </location>
</feature>
<dbReference type="GO" id="GO:0046982">
    <property type="term" value="F:protein heterodimerization activity"/>
    <property type="evidence" value="ECO:0007669"/>
    <property type="project" value="InterPro"/>
</dbReference>
<accession>A0A4Y9YME8</accession>
<evidence type="ECO:0000256" key="4">
    <source>
        <dbReference type="ARBA" id="ARBA00042096"/>
    </source>
</evidence>
<feature type="compositionally biased region" description="Acidic residues" evidence="5">
    <location>
        <begin position="209"/>
        <end position="246"/>
    </location>
</feature>
<dbReference type="STRING" id="205917.A0A4Y9YME8"/>
<protein>
    <recommendedName>
        <fullName evidence="3">DNA polymerase epsilon subunit D</fullName>
    </recommendedName>
    <alternativeName>
        <fullName evidence="4">DNA polymerase II subunit D</fullName>
    </alternativeName>
</protein>
<feature type="compositionally biased region" description="Basic and acidic residues" evidence="5">
    <location>
        <begin position="253"/>
        <end position="263"/>
    </location>
</feature>
<dbReference type="SUPFAM" id="SSF47113">
    <property type="entry name" value="Histone-fold"/>
    <property type="match status" value="1"/>
</dbReference>
<evidence type="ECO:0000256" key="2">
    <source>
        <dbReference type="ARBA" id="ARBA00023242"/>
    </source>
</evidence>
<keyword evidence="8" id="KW-1185">Reference proteome</keyword>
<feature type="domain" description="Transcription factor CBF/NF-Y/archaeal histone" evidence="6">
    <location>
        <begin position="28"/>
        <end position="92"/>
    </location>
</feature>
<dbReference type="GO" id="GO:0008623">
    <property type="term" value="C:CHRAC"/>
    <property type="evidence" value="ECO:0007669"/>
    <property type="project" value="TreeGrafter"/>
</dbReference>
<feature type="region of interest" description="Disordered" evidence="5">
    <location>
        <begin position="200"/>
        <end position="263"/>
    </location>
</feature>
<dbReference type="Pfam" id="PF00808">
    <property type="entry name" value="CBFD_NFYB_HMF"/>
    <property type="match status" value="1"/>
</dbReference>
<feature type="region of interest" description="Disordered" evidence="5">
    <location>
        <begin position="139"/>
        <end position="167"/>
    </location>
</feature>
<evidence type="ECO:0000313" key="7">
    <source>
        <dbReference type="EMBL" id="TFY62978.1"/>
    </source>
</evidence>
<gene>
    <name evidence="7" type="ORF">EVG20_g6509</name>
</gene>
<reference evidence="7 8" key="1">
    <citation type="submission" date="2019-02" db="EMBL/GenBank/DDBJ databases">
        <title>Genome sequencing of the rare red list fungi Dentipellis fragilis.</title>
        <authorList>
            <person name="Buettner E."/>
            <person name="Kellner H."/>
        </authorList>
    </citation>
    <scope>NUCLEOTIDE SEQUENCE [LARGE SCALE GENOMIC DNA]</scope>
    <source>
        <strain evidence="7 8">DSM 105465</strain>
    </source>
</reference>